<organism evidence="1 2">
    <name type="scientific">Euplotes crassus</name>
    <dbReference type="NCBI Taxonomy" id="5936"/>
    <lineage>
        <taxon>Eukaryota</taxon>
        <taxon>Sar</taxon>
        <taxon>Alveolata</taxon>
        <taxon>Ciliophora</taxon>
        <taxon>Intramacronucleata</taxon>
        <taxon>Spirotrichea</taxon>
        <taxon>Hypotrichia</taxon>
        <taxon>Euplotida</taxon>
        <taxon>Euplotidae</taxon>
        <taxon>Moneuplotes</taxon>
    </lineage>
</organism>
<sequence>MTSKKLRLNTHFPKLSGNFPISQKRFKAKDLDQLDINKPWVMRCCHKIESIRAEIHGC</sequence>
<comment type="caution">
    <text evidence="1">The sequence shown here is derived from an EMBL/GenBank/DDBJ whole genome shotgun (WGS) entry which is preliminary data.</text>
</comment>
<protein>
    <submittedName>
        <fullName evidence="1">Uncharacterized protein</fullName>
    </submittedName>
</protein>
<evidence type="ECO:0000313" key="1">
    <source>
        <dbReference type="EMBL" id="CAI2377420.1"/>
    </source>
</evidence>
<reference evidence="1" key="1">
    <citation type="submission" date="2023-07" db="EMBL/GenBank/DDBJ databases">
        <authorList>
            <consortium name="AG Swart"/>
            <person name="Singh M."/>
            <person name="Singh A."/>
            <person name="Seah K."/>
            <person name="Emmerich C."/>
        </authorList>
    </citation>
    <scope>NUCLEOTIDE SEQUENCE</scope>
    <source>
        <strain evidence="1">DP1</strain>
    </source>
</reference>
<dbReference type="EMBL" id="CAMPGE010019061">
    <property type="protein sequence ID" value="CAI2377420.1"/>
    <property type="molecule type" value="Genomic_DNA"/>
</dbReference>
<proteinExistence type="predicted"/>
<name>A0AAD2D287_EUPCR</name>
<keyword evidence="2" id="KW-1185">Reference proteome</keyword>
<dbReference type="AlphaFoldDB" id="A0AAD2D287"/>
<accession>A0AAD2D287</accession>
<gene>
    <name evidence="1" type="ORF">ECRASSUSDP1_LOCUS18806</name>
</gene>
<evidence type="ECO:0000313" key="2">
    <source>
        <dbReference type="Proteomes" id="UP001295684"/>
    </source>
</evidence>
<dbReference type="Proteomes" id="UP001295684">
    <property type="component" value="Unassembled WGS sequence"/>
</dbReference>